<evidence type="ECO:0000313" key="2">
    <source>
        <dbReference type="Proteomes" id="UP000829685"/>
    </source>
</evidence>
<dbReference type="EMBL" id="JAFIMR010000004">
    <property type="protein sequence ID" value="KAI1879759.1"/>
    <property type="molecule type" value="Genomic_DNA"/>
</dbReference>
<protein>
    <submittedName>
        <fullName evidence="1">Uncharacterized protein</fullName>
    </submittedName>
</protein>
<dbReference type="PANTHER" id="PTHR37807:SF3">
    <property type="entry name" value="OS07G0160300 PROTEIN"/>
    <property type="match status" value="1"/>
</dbReference>
<proteinExistence type="predicted"/>
<name>A0A9Q0AQN1_9PEZI</name>
<organism evidence="1 2">
    <name type="scientific">Neoarthrinium moseri</name>
    <dbReference type="NCBI Taxonomy" id="1658444"/>
    <lineage>
        <taxon>Eukaryota</taxon>
        <taxon>Fungi</taxon>
        <taxon>Dikarya</taxon>
        <taxon>Ascomycota</taxon>
        <taxon>Pezizomycotina</taxon>
        <taxon>Sordariomycetes</taxon>
        <taxon>Xylariomycetidae</taxon>
        <taxon>Amphisphaeriales</taxon>
        <taxon>Apiosporaceae</taxon>
        <taxon>Neoarthrinium</taxon>
    </lineage>
</organism>
<dbReference type="Proteomes" id="UP000829685">
    <property type="component" value="Unassembled WGS sequence"/>
</dbReference>
<dbReference type="AlphaFoldDB" id="A0A9Q0AQN1"/>
<accession>A0A9Q0AQN1</accession>
<dbReference type="Pfam" id="PF13671">
    <property type="entry name" value="AAA_33"/>
    <property type="match status" value="1"/>
</dbReference>
<dbReference type="InterPro" id="IPR027417">
    <property type="entry name" value="P-loop_NTPase"/>
</dbReference>
<reference evidence="1" key="1">
    <citation type="submission" date="2021-03" db="EMBL/GenBank/DDBJ databases">
        <title>Revisited historic fungal species revealed as producer of novel bioactive compounds through whole genome sequencing and comparative genomics.</title>
        <authorList>
            <person name="Vignolle G.A."/>
            <person name="Hochenegger N."/>
            <person name="Mach R.L."/>
            <person name="Mach-Aigner A.R."/>
            <person name="Javad Rahimi M."/>
            <person name="Salim K.A."/>
            <person name="Chan C.M."/>
            <person name="Lim L.B.L."/>
            <person name="Cai F."/>
            <person name="Druzhinina I.S."/>
            <person name="U'Ren J.M."/>
            <person name="Derntl C."/>
        </authorList>
    </citation>
    <scope>NUCLEOTIDE SEQUENCE</scope>
    <source>
        <strain evidence="1">TUCIM 5799</strain>
    </source>
</reference>
<comment type="caution">
    <text evidence="1">The sequence shown here is derived from an EMBL/GenBank/DDBJ whole genome shotgun (WGS) entry which is preliminary data.</text>
</comment>
<keyword evidence="2" id="KW-1185">Reference proteome</keyword>
<gene>
    <name evidence="1" type="ORF">JX265_002713</name>
</gene>
<dbReference type="Gene3D" id="3.40.50.300">
    <property type="entry name" value="P-loop containing nucleotide triphosphate hydrolases"/>
    <property type="match status" value="1"/>
</dbReference>
<sequence length="194" mass="21862">MQSPRKFFIQMSGAPGAGKSTVANLLSQSIDGVVVNHDLLKSFFLGHGFSFVRSAELAYDLDWVVAEDIINQRRSVIIDSVCNHQPVLDNGMALARRYGYEYRYVWCQIGDFSLLDQRLRDRTPLRSQRTGLDSPPPDAGPVAVEQDHIALFKKWSEPRRPDKGFVIVVDSAQAPAESVEYILRELGRKIEVKN</sequence>
<evidence type="ECO:0000313" key="1">
    <source>
        <dbReference type="EMBL" id="KAI1879759.1"/>
    </source>
</evidence>
<dbReference type="SUPFAM" id="SSF52540">
    <property type="entry name" value="P-loop containing nucleoside triphosphate hydrolases"/>
    <property type="match status" value="1"/>
</dbReference>
<dbReference type="PANTHER" id="PTHR37807">
    <property type="entry name" value="OS07G0160300 PROTEIN"/>
    <property type="match status" value="1"/>
</dbReference>